<sequence length="343" mass="36241">MGHRTRLAGLAAVMAAALALSACGGKDGGAASAGGGDETKIGLIQEARPEVEPWSAAWHNAVEAIKADDSGVSSVETFDAYDATRAEPVIRQMLDGGADVMLMSTFVLADTAKKVAKDYPDVPMAVSSFGTTQSPNLNSVTASYLEIGYSTCWLLTKLSPDGRIGIVDAQGAPFETEIEQGCDLGGKAANPDFETVKLSTNSFTDVQANREQVQALLDQGIKQVYLVSGTEDAVGGLRLCEEAKAQCATWGGDAKQWAPTASVLTVNMNWRVVIEDLMDQAKNGLKEVQTYNLTYGSEGLEALDYSDSAAVSDDLKTEFEGVLADLASEKIELPESASHPGFR</sequence>
<evidence type="ECO:0000313" key="9">
    <source>
        <dbReference type="EMBL" id="GAA1143119.1"/>
    </source>
</evidence>
<gene>
    <name evidence="9" type="ORF">GCM10009606_23260</name>
</gene>
<organism evidence="9 10">
    <name type="scientific">Nocardioides aquiterrae</name>
    <dbReference type="NCBI Taxonomy" id="203799"/>
    <lineage>
        <taxon>Bacteria</taxon>
        <taxon>Bacillati</taxon>
        <taxon>Actinomycetota</taxon>
        <taxon>Actinomycetes</taxon>
        <taxon>Propionibacteriales</taxon>
        <taxon>Nocardioidaceae</taxon>
        <taxon>Nocardioides</taxon>
    </lineage>
</organism>
<keyword evidence="3" id="KW-1003">Cell membrane</keyword>
<proteinExistence type="inferred from homology"/>
<evidence type="ECO:0000256" key="4">
    <source>
        <dbReference type="ARBA" id="ARBA00022729"/>
    </source>
</evidence>
<dbReference type="Proteomes" id="UP001499979">
    <property type="component" value="Unassembled WGS sequence"/>
</dbReference>
<feature type="signal peptide" evidence="7">
    <location>
        <begin position="1"/>
        <end position="22"/>
    </location>
</feature>
<keyword evidence="6" id="KW-0449">Lipoprotein</keyword>
<evidence type="ECO:0000256" key="1">
    <source>
        <dbReference type="ARBA" id="ARBA00004193"/>
    </source>
</evidence>
<comment type="subcellular location">
    <subcellularLocation>
        <location evidence="1">Cell membrane</location>
        <topology evidence="1">Lipid-anchor</topology>
    </subcellularLocation>
</comment>
<evidence type="ECO:0000313" key="10">
    <source>
        <dbReference type="Proteomes" id="UP001499979"/>
    </source>
</evidence>
<dbReference type="Pfam" id="PF02608">
    <property type="entry name" value="Bmp"/>
    <property type="match status" value="1"/>
</dbReference>
<dbReference type="InterPro" id="IPR050957">
    <property type="entry name" value="BMP_lipoprotein"/>
</dbReference>
<evidence type="ECO:0000259" key="8">
    <source>
        <dbReference type="Pfam" id="PF02608"/>
    </source>
</evidence>
<evidence type="ECO:0000256" key="2">
    <source>
        <dbReference type="ARBA" id="ARBA00008610"/>
    </source>
</evidence>
<dbReference type="InterPro" id="IPR028082">
    <property type="entry name" value="Peripla_BP_I"/>
</dbReference>
<keyword evidence="10" id="KW-1185">Reference proteome</keyword>
<dbReference type="InterPro" id="IPR003760">
    <property type="entry name" value="PnrA-like"/>
</dbReference>
<evidence type="ECO:0000256" key="7">
    <source>
        <dbReference type="SAM" id="SignalP"/>
    </source>
</evidence>
<accession>A0ABN1UFU1</accession>
<keyword evidence="5" id="KW-0472">Membrane</keyword>
<protein>
    <recommendedName>
        <fullName evidence="8">ABC transporter substrate-binding protein PnrA-like domain-containing protein</fullName>
    </recommendedName>
</protein>
<dbReference type="SUPFAM" id="SSF53822">
    <property type="entry name" value="Periplasmic binding protein-like I"/>
    <property type="match status" value="1"/>
</dbReference>
<dbReference type="PANTHER" id="PTHR34296:SF2">
    <property type="entry name" value="ABC TRANSPORTER GUANOSINE-BINDING PROTEIN NUPN"/>
    <property type="match status" value="1"/>
</dbReference>
<feature type="domain" description="ABC transporter substrate-binding protein PnrA-like" evidence="8">
    <location>
        <begin position="41"/>
        <end position="284"/>
    </location>
</feature>
<name>A0ABN1UFU1_9ACTN</name>
<evidence type="ECO:0000256" key="5">
    <source>
        <dbReference type="ARBA" id="ARBA00023136"/>
    </source>
</evidence>
<comment type="similarity">
    <text evidence="2">Belongs to the BMP lipoprotein family.</text>
</comment>
<dbReference type="PANTHER" id="PTHR34296">
    <property type="entry name" value="TRANSCRIPTIONAL ACTIVATOR PROTEIN MED"/>
    <property type="match status" value="1"/>
</dbReference>
<evidence type="ECO:0000256" key="3">
    <source>
        <dbReference type="ARBA" id="ARBA00022475"/>
    </source>
</evidence>
<keyword evidence="4 7" id="KW-0732">Signal</keyword>
<feature type="chain" id="PRO_5046372743" description="ABC transporter substrate-binding protein PnrA-like domain-containing protein" evidence="7">
    <location>
        <begin position="23"/>
        <end position="343"/>
    </location>
</feature>
<evidence type="ECO:0000256" key="6">
    <source>
        <dbReference type="ARBA" id="ARBA00023288"/>
    </source>
</evidence>
<dbReference type="EMBL" id="BAAAJE010000009">
    <property type="protein sequence ID" value="GAA1143119.1"/>
    <property type="molecule type" value="Genomic_DNA"/>
</dbReference>
<dbReference type="PROSITE" id="PS51257">
    <property type="entry name" value="PROKAR_LIPOPROTEIN"/>
    <property type="match status" value="1"/>
</dbReference>
<dbReference type="Gene3D" id="3.40.50.2300">
    <property type="match status" value="2"/>
</dbReference>
<reference evidence="9 10" key="1">
    <citation type="journal article" date="2019" name="Int. J. Syst. Evol. Microbiol.">
        <title>The Global Catalogue of Microorganisms (GCM) 10K type strain sequencing project: providing services to taxonomists for standard genome sequencing and annotation.</title>
        <authorList>
            <consortium name="The Broad Institute Genomics Platform"/>
            <consortium name="The Broad Institute Genome Sequencing Center for Infectious Disease"/>
            <person name="Wu L."/>
            <person name="Ma J."/>
        </authorList>
    </citation>
    <scope>NUCLEOTIDE SEQUENCE [LARGE SCALE GENOMIC DNA]</scope>
    <source>
        <strain evidence="9 10">JCM 11813</strain>
    </source>
</reference>
<comment type="caution">
    <text evidence="9">The sequence shown here is derived from an EMBL/GenBank/DDBJ whole genome shotgun (WGS) entry which is preliminary data.</text>
</comment>
<dbReference type="RefSeq" id="WP_343907704.1">
    <property type="nucleotide sequence ID" value="NZ_BAAAJE010000009.1"/>
</dbReference>